<sequence length="58" mass="7035">MNTEIKDISKNIIEMNEEERADLMEQASQTYAEKNTRVKELNSKYQKLADNYFRNYKR</sequence>
<evidence type="ECO:0000313" key="2">
    <source>
        <dbReference type="EMBL" id="OPX43063.1"/>
    </source>
</evidence>
<feature type="coiled-coil region" evidence="1">
    <location>
        <begin position="24"/>
        <end position="51"/>
    </location>
</feature>
<dbReference type="RefSeq" id="WP_165755767.1">
    <property type="nucleotide sequence ID" value="NZ_MZGX01000021.1"/>
</dbReference>
<reference evidence="2 3" key="1">
    <citation type="submission" date="2017-03" db="EMBL/GenBank/DDBJ databases">
        <title>Genome sequence of Clostridium hungatei DSM 14427.</title>
        <authorList>
            <person name="Poehlein A."/>
            <person name="Daniel R."/>
        </authorList>
    </citation>
    <scope>NUCLEOTIDE SEQUENCE [LARGE SCALE GENOMIC DNA]</scope>
    <source>
        <strain evidence="2 3">DSM 14427</strain>
    </source>
</reference>
<evidence type="ECO:0000256" key="1">
    <source>
        <dbReference type="SAM" id="Coils"/>
    </source>
</evidence>
<dbReference type="EMBL" id="MZGX01000021">
    <property type="protein sequence ID" value="OPX43063.1"/>
    <property type="molecule type" value="Genomic_DNA"/>
</dbReference>
<accession>A0A1V4SH43</accession>
<dbReference type="Proteomes" id="UP000191554">
    <property type="component" value="Unassembled WGS sequence"/>
</dbReference>
<keyword evidence="1" id="KW-0175">Coiled coil</keyword>
<organism evidence="2 3">
    <name type="scientific">Ruminiclostridium hungatei</name>
    <name type="common">Clostridium hungatei</name>
    <dbReference type="NCBI Taxonomy" id="48256"/>
    <lineage>
        <taxon>Bacteria</taxon>
        <taxon>Bacillati</taxon>
        <taxon>Bacillota</taxon>
        <taxon>Clostridia</taxon>
        <taxon>Eubacteriales</taxon>
        <taxon>Oscillospiraceae</taxon>
        <taxon>Ruminiclostridium</taxon>
    </lineage>
</organism>
<keyword evidence="3" id="KW-1185">Reference proteome</keyword>
<comment type="caution">
    <text evidence="2">The sequence shown here is derived from an EMBL/GenBank/DDBJ whole genome shotgun (WGS) entry which is preliminary data.</text>
</comment>
<evidence type="ECO:0000313" key="3">
    <source>
        <dbReference type="Proteomes" id="UP000191554"/>
    </source>
</evidence>
<protein>
    <submittedName>
        <fullName evidence="2">Uncharacterized protein</fullName>
    </submittedName>
</protein>
<name>A0A1V4SH43_RUMHU</name>
<gene>
    <name evidence="2" type="ORF">CLHUN_30030</name>
</gene>
<dbReference type="AlphaFoldDB" id="A0A1V4SH43"/>
<proteinExistence type="predicted"/>